<keyword evidence="3" id="KW-1185">Reference proteome</keyword>
<dbReference type="AlphaFoldDB" id="A0A4S8KQ26"/>
<feature type="region of interest" description="Disordered" evidence="1">
    <location>
        <begin position="131"/>
        <end position="174"/>
    </location>
</feature>
<reference evidence="2 3" key="1">
    <citation type="journal article" date="2019" name="Nat. Ecol. Evol.">
        <title>Megaphylogeny resolves global patterns of mushroom evolution.</title>
        <authorList>
            <person name="Varga T."/>
            <person name="Krizsan K."/>
            <person name="Foldi C."/>
            <person name="Dima B."/>
            <person name="Sanchez-Garcia M."/>
            <person name="Sanchez-Ramirez S."/>
            <person name="Szollosi G.J."/>
            <person name="Szarkandi J.G."/>
            <person name="Papp V."/>
            <person name="Albert L."/>
            <person name="Andreopoulos W."/>
            <person name="Angelini C."/>
            <person name="Antonin V."/>
            <person name="Barry K.W."/>
            <person name="Bougher N.L."/>
            <person name="Buchanan P."/>
            <person name="Buyck B."/>
            <person name="Bense V."/>
            <person name="Catcheside P."/>
            <person name="Chovatia M."/>
            <person name="Cooper J."/>
            <person name="Damon W."/>
            <person name="Desjardin D."/>
            <person name="Finy P."/>
            <person name="Geml J."/>
            <person name="Haridas S."/>
            <person name="Hughes K."/>
            <person name="Justo A."/>
            <person name="Karasinski D."/>
            <person name="Kautmanova I."/>
            <person name="Kiss B."/>
            <person name="Kocsube S."/>
            <person name="Kotiranta H."/>
            <person name="LaButti K.M."/>
            <person name="Lechner B.E."/>
            <person name="Liimatainen K."/>
            <person name="Lipzen A."/>
            <person name="Lukacs Z."/>
            <person name="Mihaltcheva S."/>
            <person name="Morgado L.N."/>
            <person name="Niskanen T."/>
            <person name="Noordeloos M.E."/>
            <person name="Ohm R.A."/>
            <person name="Ortiz-Santana B."/>
            <person name="Ovrebo C."/>
            <person name="Racz N."/>
            <person name="Riley R."/>
            <person name="Savchenko A."/>
            <person name="Shiryaev A."/>
            <person name="Soop K."/>
            <person name="Spirin V."/>
            <person name="Szebenyi C."/>
            <person name="Tomsovsky M."/>
            <person name="Tulloss R.E."/>
            <person name="Uehling J."/>
            <person name="Grigoriev I.V."/>
            <person name="Vagvolgyi C."/>
            <person name="Papp T."/>
            <person name="Martin F.M."/>
            <person name="Miettinen O."/>
            <person name="Hibbett D.S."/>
            <person name="Nagy L.G."/>
        </authorList>
    </citation>
    <scope>NUCLEOTIDE SEQUENCE [LARGE SCALE GENOMIC DNA]</scope>
    <source>
        <strain evidence="2 3">CBS 962.96</strain>
    </source>
</reference>
<feature type="compositionally biased region" description="Polar residues" evidence="1">
    <location>
        <begin position="165"/>
        <end position="174"/>
    </location>
</feature>
<evidence type="ECO:0000313" key="3">
    <source>
        <dbReference type="Proteomes" id="UP000297245"/>
    </source>
</evidence>
<dbReference type="EMBL" id="ML180335">
    <property type="protein sequence ID" value="THU77792.1"/>
    <property type="molecule type" value="Genomic_DNA"/>
</dbReference>
<evidence type="ECO:0000313" key="2">
    <source>
        <dbReference type="EMBL" id="THU77792.1"/>
    </source>
</evidence>
<accession>A0A4S8KQ26</accession>
<name>A0A4S8KQ26_DENBC</name>
<proteinExistence type="predicted"/>
<organism evidence="2 3">
    <name type="scientific">Dendrothele bispora (strain CBS 962.96)</name>
    <dbReference type="NCBI Taxonomy" id="1314807"/>
    <lineage>
        <taxon>Eukaryota</taxon>
        <taxon>Fungi</taxon>
        <taxon>Dikarya</taxon>
        <taxon>Basidiomycota</taxon>
        <taxon>Agaricomycotina</taxon>
        <taxon>Agaricomycetes</taxon>
        <taxon>Agaricomycetidae</taxon>
        <taxon>Agaricales</taxon>
        <taxon>Agaricales incertae sedis</taxon>
        <taxon>Dendrothele</taxon>
    </lineage>
</organism>
<evidence type="ECO:0000256" key="1">
    <source>
        <dbReference type="SAM" id="MobiDB-lite"/>
    </source>
</evidence>
<gene>
    <name evidence="2" type="ORF">K435DRAFT_877380</name>
</gene>
<protein>
    <submittedName>
        <fullName evidence="2">Uncharacterized protein</fullName>
    </submittedName>
</protein>
<sequence>MVVGHRAEFVVDFTTSVVYCGDDDEAVVDDGDPPVLTEPFLLPSFSSSFPKPTVTSSALLFNSSSTPPTYSVKGSRGSSYASTQVIPATATAIWIALICAAPWDRDGCLDDRGMLCGDMRRGDEILGLIISTQPKTPEIQPNPVELQREPTAPVKEHKPAAPAAEQNSPRVPRP</sequence>
<dbReference type="Proteomes" id="UP000297245">
    <property type="component" value="Unassembled WGS sequence"/>
</dbReference>